<feature type="region of interest" description="Disordered" evidence="1">
    <location>
        <begin position="161"/>
        <end position="185"/>
    </location>
</feature>
<dbReference type="Pfam" id="PF10545">
    <property type="entry name" value="MADF_DNA_bdg"/>
    <property type="match status" value="1"/>
</dbReference>
<dbReference type="InterPro" id="IPR004210">
    <property type="entry name" value="BESS_motif"/>
</dbReference>
<dbReference type="PANTHER" id="PTHR12243">
    <property type="entry name" value="MADF DOMAIN TRANSCRIPTION FACTOR"/>
    <property type="match status" value="1"/>
</dbReference>
<dbReference type="PANTHER" id="PTHR12243:SF60">
    <property type="entry name" value="SI:CH211-15D5.12-RELATED"/>
    <property type="match status" value="1"/>
</dbReference>
<keyword evidence="4" id="KW-1185">Reference proteome</keyword>
<comment type="caution">
    <text evidence="3">The sequence shown here is derived from an EMBL/GenBank/DDBJ whole genome shotgun (WGS) entry which is preliminary data.</text>
</comment>
<protein>
    <recommendedName>
        <fullName evidence="2">MADF domain-containing protein</fullName>
    </recommendedName>
</protein>
<dbReference type="InterPro" id="IPR006578">
    <property type="entry name" value="MADF-dom"/>
</dbReference>
<sequence>MNEDLSFRIKFIKEIERHPCLYDHSHEDYNSKKAIDKVWTHIGEMFGEHAYDCKSKWRSIRSAYIRSVNTHSNRSTKSYYLAHHLRFLNPFLKSKSSRRESGNLSASEDEELTDSFQTVDDVLYGDGMSVQVRVSPEAAVKEEPEDGLYVDVDDSNMVISEVSNKRSSKLDRGTSPNPSAKKKKIEIDTDKRSYCEHYALSLVPYLETMTERQQLAFQRGVIDLIENIKYGSRPE</sequence>
<evidence type="ECO:0000259" key="2">
    <source>
        <dbReference type="PROSITE" id="PS51029"/>
    </source>
</evidence>
<evidence type="ECO:0000313" key="3">
    <source>
        <dbReference type="EMBL" id="KAL0880294.1"/>
    </source>
</evidence>
<proteinExistence type="predicted"/>
<dbReference type="Pfam" id="PF02944">
    <property type="entry name" value="BESS"/>
    <property type="match status" value="1"/>
</dbReference>
<name>A0ABR3HUX2_LOXSC</name>
<dbReference type="InterPro" id="IPR039353">
    <property type="entry name" value="TF_Adf1"/>
</dbReference>
<accession>A0ABR3HUX2</accession>
<feature type="domain" description="MADF" evidence="2">
    <location>
        <begin position="10"/>
        <end position="93"/>
    </location>
</feature>
<evidence type="ECO:0000313" key="4">
    <source>
        <dbReference type="Proteomes" id="UP001549920"/>
    </source>
</evidence>
<dbReference type="SMART" id="SM00595">
    <property type="entry name" value="MADF"/>
    <property type="match status" value="1"/>
</dbReference>
<evidence type="ECO:0000256" key="1">
    <source>
        <dbReference type="SAM" id="MobiDB-lite"/>
    </source>
</evidence>
<organism evidence="3 4">
    <name type="scientific">Loxostege sticticalis</name>
    <name type="common">Beet webworm moth</name>
    <dbReference type="NCBI Taxonomy" id="481309"/>
    <lineage>
        <taxon>Eukaryota</taxon>
        <taxon>Metazoa</taxon>
        <taxon>Ecdysozoa</taxon>
        <taxon>Arthropoda</taxon>
        <taxon>Hexapoda</taxon>
        <taxon>Insecta</taxon>
        <taxon>Pterygota</taxon>
        <taxon>Neoptera</taxon>
        <taxon>Endopterygota</taxon>
        <taxon>Lepidoptera</taxon>
        <taxon>Glossata</taxon>
        <taxon>Ditrysia</taxon>
        <taxon>Pyraloidea</taxon>
        <taxon>Crambidae</taxon>
        <taxon>Pyraustinae</taxon>
        <taxon>Loxostege</taxon>
    </lineage>
</organism>
<dbReference type="Proteomes" id="UP001549920">
    <property type="component" value="Unassembled WGS sequence"/>
</dbReference>
<dbReference type="PROSITE" id="PS51029">
    <property type="entry name" value="MADF"/>
    <property type="match status" value="1"/>
</dbReference>
<reference evidence="3 4" key="1">
    <citation type="submission" date="2024-06" db="EMBL/GenBank/DDBJ databases">
        <title>A chromosome-level genome assembly of beet webworm, Loxostege sticticalis.</title>
        <authorList>
            <person name="Zhang Y."/>
        </authorList>
    </citation>
    <scope>NUCLEOTIDE SEQUENCE [LARGE SCALE GENOMIC DNA]</scope>
    <source>
        <strain evidence="3">AQ026</strain>
        <tissue evidence="3">Whole body</tissue>
    </source>
</reference>
<dbReference type="EMBL" id="JBEUOH010000013">
    <property type="protein sequence ID" value="KAL0880294.1"/>
    <property type="molecule type" value="Genomic_DNA"/>
</dbReference>
<gene>
    <name evidence="3" type="ORF">ABMA27_002746</name>
</gene>